<accession>F0H6L2</accession>
<organism evidence="2 3">
    <name type="scientific">Prevotella denticola CRIS 18C-A</name>
    <dbReference type="NCBI Taxonomy" id="944557"/>
    <lineage>
        <taxon>Bacteria</taxon>
        <taxon>Pseudomonadati</taxon>
        <taxon>Bacteroidota</taxon>
        <taxon>Bacteroidia</taxon>
        <taxon>Bacteroidales</taxon>
        <taxon>Prevotellaceae</taxon>
        <taxon>Prevotella</taxon>
    </lineage>
</organism>
<gene>
    <name evidence="2" type="ORF">HMPREF9303_1830</name>
</gene>
<protein>
    <submittedName>
        <fullName evidence="2">Uncharacterized protein</fullName>
    </submittedName>
</protein>
<evidence type="ECO:0000256" key="1">
    <source>
        <dbReference type="SAM" id="Phobius"/>
    </source>
</evidence>
<dbReference type="AlphaFoldDB" id="F0H6L2"/>
<keyword evidence="1" id="KW-0472">Membrane</keyword>
<dbReference type="InterPro" id="IPR035958">
    <property type="entry name" value="SecB-like_sf"/>
</dbReference>
<evidence type="ECO:0000313" key="3">
    <source>
        <dbReference type="Proteomes" id="UP000003155"/>
    </source>
</evidence>
<comment type="caution">
    <text evidence="2">The sequence shown here is derived from an EMBL/GenBank/DDBJ whole genome shotgun (WGS) entry which is preliminary data.</text>
</comment>
<keyword evidence="3" id="KW-1185">Reference proteome</keyword>
<name>F0H6L2_9BACT</name>
<dbReference type="EMBL" id="AEXO01000064">
    <property type="protein sequence ID" value="EGC86486.1"/>
    <property type="molecule type" value="Genomic_DNA"/>
</dbReference>
<feature type="transmembrane region" description="Helical" evidence="1">
    <location>
        <begin position="12"/>
        <end position="34"/>
    </location>
</feature>
<sequence length="63" mass="7195">MDRIKFEEIPDFFYPNSLAILFPYIRAFVSTLSLQANSSPMILPTVNLMGLTEKLRDNTSVVE</sequence>
<dbReference type="Proteomes" id="UP000003155">
    <property type="component" value="Unassembled WGS sequence"/>
</dbReference>
<dbReference type="Gene3D" id="3.10.420.10">
    <property type="entry name" value="SecB-like"/>
    <property type="match status" value="1"/>
</dbReference>
<dbReference type="SUPFAM" id="SSF54611">
    <property type="entry name" value="SecB-like"/>
    <property type="match status" value="1"/>
</dbReference>
<keyword evidence="1" id="KW-1133">Transmembrane helix</keyword>
<keyword evidence="1" id="KW-0812">Transmembrane</keyword>
<proteinExistence type="predicted"/>
<reference evidence="2 3" key="1">
    <citation type="submission" date="2011-02" db="EMBL/GenBank/DDBJ databases">
        <authorList>
            <person name="Durkin A.S."/>
            <person name="Madupu R."/>
            <person name="Torralba M."/>
            <person name="Gillis M."/>
            <person name="Methe B."/>
            <person name="Sutton G."/>
            <person name="Nelson K.E."/>
        </authorList>
    </citation>
    <scope>NUCLEOTIDE SEQUENCE [LARGE SCALE GENOMIC DNA]</scope>
    <source>
        <strain evidence="2 3">CRIS 18C-A</strain>
    </source>
</reference>
<evidence type="ECO:0000313" key="2">
    <source>
        <dbReference type="EMBL" id="EGC86486.1"/>
    </source>
</evidence>